<reference evidence="2 3" key="1">
    <citation type="journal article" date="2018" name="Front. Plant Sci.">
        <title>Red Clover (Trifolium pratense) and Zigzag Clover (T. medium) - A Picture of Genomic Similarities and Differences.</title>
        <authorList>
            <person name="Dluhosova J."/>
            <person name="Istvanek J."/>
            <person name="Nedelnik J."/>
            <person name="Repkova J."/>
        </authorList>
    </citation>
    <scope>NUCLEOTIDE SEQUENCE [LARGE SCALE GENOMIC DNA]</scope>
    <source>
        <strain evidence="3">cv. 10/8</strain>
        <tissue evidence="2">Leaf</tissue>
    </source>
</reference>
<evidence type="ECO:0000313" key="3">
    <source>
        <dbReference type="Proteomes" id="UP000265520"/>
    </source>
</evidence>
<feature type="domain" description="Retrotransposon gag" evidence="1">
    <location>
        <begin position="163"/>
        <end position="244"/>
    </location>
</feature>
<keyword evidence="3" id="KW-1185">Reference proteome</keyword>
<dbReference type="Proteomes" id="UP000265520">
    <property type="component" value="Unassembled WGS sequence"/>
</dbReference>
<name>A0A392MGV9_9FABA</name>
<dbReference type="AlphaFoldDB" id="A0A392MGV9"/>
<dbReference type="Pfam" id="PF03732">
    <property type="entry name" value="Retrotrans_gag"/>
    <property type="match status" value="1"/>
</dbReference>
<evidence type="ECO:0000259" key="1">
    <source>
        <dbReference type="Pfam" id="PF03732"/>
    </source>
</evidence>
<dbReference type="PANTHER" id="PTHR33223:SF8">
    <property type="entry name" value="OS04G0172440 PROTEIN"/>
    <property type="match status" value="1"/>
</dbReference>
<proteinExistence type="predicted"/>
<dbReference type="PANTHER" id="PTHR33223">
    <property type="entry name" value="CCHC-TYPE DOMAIN-CONTAINING PROTEIN"/>
    <property type="match status" value="1"/>
</dbReference>
<sequence length="299" mass="33563">MEGGWQEQHDVLRNDVDQMTGKLDRVLEILANLNRPPPPVVVENAAVIGPIPPRDPSSSNVPWPPYGLPIGYTPPGYMPPLTEGPTIAQAIQVHVGNNTEVPANQPGAPQAQLGRATPQENIEDPRNAYQDLANMCLVPDLVLPQKFKVPDFEKYKGLSCPKSHLYMQLEGSRIRSWRDLVNAFVRQYQYNVDMAPSRTQLQNMSQKDDESFKVYAQRWRELAAQVRPPLLETELVDMFTNTLKGVYFERMVGSVSSGFSDLVKIRERIENGIKSGKIFVASGNQNAMKKSSDNFSERK</sequence>
<dbReference type="InterPro" id="IPR005162">
    <property type="entry name" value="Retrotrans_gag_dom"/>
</dbReference>
<dbReference type="EMBL" id="LXQA010010839">
    <property type="protein sequence ID" value="MCH86722.1"/>
    <property type="molecule type" value="Genomic_DNA"/>
</dbReference>
<evidence type="ECO:0000313" key="2">
    <source>
        <dbReference type="EMBL" id="MCH86722.1"/>
    </source>
</evidence>
<gene>
    <name evidence="2" type="ORF">A2U01_0007582</name>
</gene>
<comment type="caution">
    <text evidence="2">The sequence shown here is derived from an EMBL/GenBank/DDBJ whole genome shotgun (WGS) entry which is preliminary data.</text>
</comment>
<organism evidence="2 3">
    <name type="scientific">Trifolium medium</name>
    <dbReference type="NCBI Taxonomy" id="97028"/>
    <lineage>
        <taxon>Eukaryota</taxon>
        <taxon>Viridiplantae</taxon>
        <taxon>Streptophyta</taxon>
        <taxon>Embryophyta</taxon>
        <taxon>Tracheophyta</taxon>
        <taxon>Spermatophyta</taxon>
        <taxon>Magnoliopsida</taxon>
        <taxon>eudicotyledons</taxon>
        <taxon>Gunneridae</taxon>
        <taxon>Pentapetalae</taxon>
        <taxon>rosids</taxon>
        <taxon>fabids</taxon>
        <taxon>Fabales</taxon>
        <taxon>Fabaceae</taxon>
        <taxon>Papilionoideae</taxon>
        <taxon>50 kb inversion clade</taxon>
        <taxon>NPAAA clade</taxon>
        <taxon>Hologalegina</taxon>
        <taxon>IRL clade</taxon>
        <taxon>Trifolieae</taxon>
        <taxon>Trifolium</taxon>
    </lineage>
</organism>
<protein>
    <recommendedName>
        <fullName evidence="1">Retrotransposon gag domain-containing protein</fullName>
    </recommendedName>
</protein>
<accession>A0A392MGV9</accession>